<protein>
    <submittedName>
        <fullName evidence="1">Uncharacterized protein</fullName>
    </submittedName>
</protein>
<name>X0WEU2_9ZZZZ</name>
<sequence length="117" mass="12784">MRLARSRAVAERTYYLGVFDSNPDSEGRCHIWVQKDETYSSKDPVFGTEKVLPKGVVIDSTTTGGGGGPIYSYVFTLKGAITVGSTGTIYLRDAGSHTKYSVNMRPATGDIHMKDSW</sequence>
<reference evidence="1" key="1">
    <citation type="journal article" date="2014" name="Front. Microbiol.">
        <title>High frequency of phylogenetically diverse reductive dehalogenase-homologous genes in deep subseafloor sedimentary metagenomes.</title>
        <authorList>
            <person name="Kawai M."/>
            <person name="Futagami T."/>
            <person name="Toyoda A."/>
            <person name="Takaki Y."/>
            <person name="Nishi S."/>
            <person name="Hori S."/>
            <person name="Arai W."/>
            <person name="Tsubouchi T."/>
            <person name="Morono Y."/>
            <person name="Uchiyama I."/>
            <person name="Ito T."/>
            <person name="Fujiyama A."/>
            <person name="Inagaki F."/>
            <person name="Takami H."/>
        </authorList>
    </citation>
    <scope>NUCLEOTIDE SEQUENCE</scope>
    <source>
        <strain evidence="1">Expedition CK06-06</strain>
    </source>
</reference>
<gene>
    <name evidence="1" type="ORF">S01H1_49530</name>
</gene>
<dbReference type="AlphaFoldDB" id="X0WEU2"/>
<organism evidence="1">
    <name type="scientific">marine sediment metagenome</name>
    <dbReference type="NCBI Taxonomy" id="412755"/>
    <lineage>
        <taxon>unclassified sequences</taxon>
        <taxon>metagenomes</taxon>
        <taxon>ecological metagenomes</taxon>
    </lineage>
</organism>
<proteinExistence type="predicted"/>
<comment type="caution">
    <text evidence="1">The sequence shown here is derived from an EMBL/GenBank/DDBJ whole genome shotgun (WGS) entry which is preliminary data.</text>
</comment>
<accession>X0WEU2</accession>
<evidence type="ECO:0000313" key="1">
    <source>
        <dbReference type="EMBL" id="GAG23023.1"/>
    </source>
</evidence>
<dbReference type="EMBL" id="BARS01031871">
    <property type="protein sequence ID" value="GAG23023.1"/>
    <property type="molecule type" value="Genomic_DNA"/>
</dbReference>